<dbReference type="RefSeq" id="YP_009810787.1">
    <property type="nucleotide sequence ID" value="NC_048049.1"/>
</dbReference>
<dbReference type="Proteomes" id="UP000257648">
    <property type="component" value="Segment"/>
</dbReference>
<keyword evidence="3" id="KW-1185">Reference proteome</keyword>
<sequence>MSIPNSGDIKAWQSILDRMPTPVYELDGMKFKERVILPTNQPNRKNHETNTNINLARNGDTSRDASQIGSFSQGIIPTEQPPRTIWISEEEEDDLWGGFGRSVTFAELGIKYWVYDRYEYDESTRNNFQTSNLDVLEDQAISDNGRPSAKPPTKADYIAILIRRIQELGWDKDTIIKWFDTIDHCLTKDNIRDYANDAILREKALGRIEFLKENTAKAAVNSSCPGVTLLNASNGHKGNIQRFLRTLPSMMQEYVMTDGATQEYCFWNSTACSHEEVDDSAIELDKYMIKFMPLVEDFVDTYRFRVKKDATHRACAPTKQIAQKIGEYDPEQMLKVVDYNCIVPEV</sequence>
<dbReference type="KEGG" id="vg:55001809"/>
<evidence type="ECO:0000313" key="2">
    <source>
        <dbReference type="EMBL" id="AXQ70428.1"/>
    </source>
</evidence>
<accession>A0A385EHB9</accession>
<feature type="compositionally biased region" description="Polar residues" evidence="1">
    <location>
        <begin position="41"/>
        <end position="55"/>
    </location>
</feature>
<dbReference type="GeneID" id="55001809"/>
<evidence type="ECO:0000313" key="3">
    <source>
        <dbReference type="Proteomes" id="UP000257648"/>
    </source>
</evidence>
<feature type="region of interest" description="Disordered" evidence="1">
    <location>
        <begin position="41"/>
        <end position="64"/>
    </location>
</feature>
<name>A0A385EHB9_9CAUD</name>
<dbReference type="EMBL" id="MH412654">
    <property type="protein sequence ID" value="AXQ70428.1"/>
    <property type="molecule type" value="Genomic_DNA"/>
</dbReference>
<protein>
    <submittedName>
        <fullName evidence="2">Uncharacterized protein</fullName>
    </submittedName>
</protein>
<proteinExistence type="predicted"/>
<organism evidence="2 3">
    <name type="scientific">Synechococcus phage S-T4</name>
    <dbReference type="NCBI Taxonomy" id="2268578"/>
    <lineage>
        <taxon>Viruses</taxon>
        <taxon>Duplodnaviria</taxon>
        <taxon>Heunggongvirae</taxon>
        <taxon>Uroviricota</taxon>
        <taxon>Caudoviricetes</taxon>
        <taxon>Pantevenvirales</taxon>
        <taxon>Kyanoviridae</taxon>
        <taxon>Tamkungvirus</taxon>
        <taxon>Tamkungvirus ST4</taxon>
    </lineage>
</organism>
<evidence type="ECO:0000256" key="1">
    <source>
        <dbReference type="SAM" id="MobiDB-lite"/>
    </source>
</evidence>
<reference evidence="3" key="1">
    <citation type="submission" date="2018-05" db="EMBL/GenBank/DDBJ databases">
        <authorList>
            <person name="You S."/>
        </authorList>
    </citation>
    <scope>NUCLEOTIDE SEQUENCE [LARGE SCALE GENOMIC DNA]</scope>
</reference>